<protein>
    <submittedName>
        <fullName evidence="7">Sialic acid binding Ig-like lectin 15, like precursor</fullName>
    </submittedName>
    <submittedName>
        <fullName evidence="5">Siglec-like protein 2</fullName>
    </submittedName>
</protein>
<dbReference type="PANTHER" id="PTHR46942:SF1">
    <property type="entry name" value="SIALIC ACID-BINDING IG-LIKE LECTIN 15"/>
    <property type="match status" value="1"/>
</dbReference>
<evidence type="ECO:0000256" key="3">
    <source>
        <dbReference type="SAM" id="SignalP"/>
    </source>
</evidence>
<evidence type="ECO:0000256" key="2">
    <source>
        <dbReference type="SAM" id="Phobius"/>
    </source>
</evidence>
<reference evidence="5 7" key="1">
    <citation type="journal article" date="2007" name="Glycobiology">
        <title>Siglec-15: an immune system Siglec conserved throughout vertebrate evolution.</title>
        <authorList>
            <person name="Angata T."/>
            <person name="Tabuchi Y."/>
            <person name="Nakamura K."/>
            <person name="Nakamura M."/>
        </authorList>
    </citation>
    <scope>NUCLEOTIDE SEQUENCE</scope>
</reference>
<evidence type="ECO:0000313" key="5">
    <source>
        <dbReference type="EMBL" id="ABF14474.1"/>
    </source>
</evidence>
<dbReference type="AGR" id="ZFIN:ZDB-GENE-100922-281"/>
<dbReference type="Pfam" id="PF07686">
    <property type="entry name" value="V-set"/>
    <property type="match status" value="1"/>
</dbReference>
<dbReference type="SMART" id="SM00408">
    <property type="entry name" value="IGc2"/>
    <property type="match status" value="1"/>
</dbReference>
<keyword evidence="2" id="KW-0472">Membrane</keyword>
<dbReference type="GO" id="GO:2001204">
    <property type="term" value="P:regulation of osteoclast development"/>
    <property type="evidence" value="ECO:0000318"/>
    <property type="project" value="GO_Central"/>
</dbReference>
<evidence type="ECO:0000259" key="4">
    <source>
        <dbReference type="PROSITE" id="PS50835"/>
    </source>
</evidence>
<keyword evidence="2" id="KW-1133">Transmembrane helix</keyword>
<reference evidence="6" key="2">
    <citation type="journal article" date="2013" name="Nature">
        <title>The zebrafish reference genome sequence and its relationship to the human genome.</title>
        <authorList>
            <consortium name="Genome Reference Consortium Zebrafish"/>
            <person name="Howe K."/>
            <person name="Clark M.D."/>
            <person name="Torroja C.F."/>
            <person name="Torrance J."/>
            <person name="Berthelot C."/>
            <person name="Muffato M."/>
            <person name="Collins J.E."/>
            <person name="Humphray S."/>
            <person name="McLaren K."/>
            <person name="Matthews L."/>
            <person name="McLaren S."/>
            <person name="Sealy I."/>
            <person name="Caccamo M."/>
            <person name="Churcher C."/>
            <person name="Scott C."/>
            <person name="Barrett J.C."/>
            <person name="Koch R."/>
            <person name="Rauch G.J."/>
            <person name="White S."/>
            <person name="Chow W."/>
            <person name="Kilian B."/>
            <person name="Quintais L.T."/>
            <person name="Guerra-Assuncao J.A."/>
            <person name="Zhou Y."/>
            <person name="Gu Y."/>
            <person name="Yen J."/>
            <person name="Vogel J.H."/>
            <person name="Eyre T."/>
            <person name="Redmond S."/>
            <person name="Banerjee R."/>
            <person name="Chi J."/>
            <person name="Fu B."/>
            <person name="Langley E."/>
            <person name="Maguire S.F."/>
            <person name="Laird G.K."/>
            <person name="Lloyd D."/>
            <person name="Kenyon E."/>
            <person name="Donaldson S."/>
            <person name="Sehra H."/>
            <person name="Almeida-King J."/>
            <person name="Loveland J."/>
            <person name="Trevanion S."/>
            <person name="Jones M."/>
            <person name="Quail M."/>
            <person name="Willey D."/>
            <person name="Hunt A."/>
            <person name="Burton J."/>
            <person name="Sims S."/>
            <person name="McLay K."/>
            <person name="Plumb B."/>
            <person name="Davis J."/>
            <person name="Clee C."/>
            <person name="Oliver K."/>
            <person name="Clark R."/>
            <person name="Riddle C."/>
            <person name="Elliot D."/>
            <person name="Eliott D."/>
            <person name="Threadgold G."/>
            <person name="Harden G."/>
            <person name="Ware D."/>
            <person name="Begum S."/>
            <person name="Mortimore B."/>
            <person name="Mortimer B."/>
            <person name="Kerry G."/>
            <person name="Heath P."/>
            <person name="Phillimore B."/>
            <person name="Tracey A."/>
            <person name="Corby N."/>
            <person name="Dunn M."/>
            <person name="Johnson C."/>
            <person name="Wood J."/>
            <person name="Clark S."/>
            <person name="Pelan S."/>
            <person name="Griffiths G."/>
            <person name="Smith M."/>
            <person name="Glithero R."/>
            <person name="Howden P."/>
            <person name="Barker N."/>
            <person name="Lloyd C."/>
            <person name="Stevens C."/>
            <person name="Harley J."/>
            <person name="Holt K."/>
            <person name="Panagiotidis G."/>
            <person name="Lovell J."/>
            <person name="Beasley H."/>
            <person name="Henderson C."/>
            <person name="Gordon D."/>
            <person name="Auger K."/>
            <person name="Wright D."/>
            <person name="Collins J."/>
            <person name="Raisen C."/>
            <person name="Dyer L."/>
            <person name="Leung K."/>
            <person name="Robertson L."/>
            <person name="Ambridge K."/>
            <person name="Leongamornlert D."/>
            <person name="McGuire S."/>
            <person name="Gilderthorp R."/>
            <person name="Griffiths C."/>
            <person name="Manthravadi D."/>
            <person name="Nichol S."/>
            <person name="Barker G."/>
            <person name="Whitehead S."/>
            <person name="Kay M."/>
            <person name="Brown J."/>
            <person name="Murnane C."/>
            <person name="Gray E."/>
            <person name="Humphries M."/>
            <person name="Sycamore N."/>
            <person name="Barker D."/>
            <person name="Saunders D."/>
            <person name="Wallis J."/>
            <person name="Babbage A."/>
            <person name="Hammond S."/>
            <person name="Mashreghi-Mohammadi M."/>
            <person name="Barr L."/>
            <person name="Martin S."/>
            <person name="Wray P."/>
            <person name="Ellington A."/>
            <person name="Matthews N."/>
            <person name="Ellwood M."/>
            <person name="Woodmansey R."/>
            <person name="Clark G."/>
            <person name="Cooper J."/>
            <person name="Cooper J."/>
            <person name="Tromans A."/>
            <person name="Grafham D."/>
            <person name="Skuce C."/>
            <person name="Pandian R."/>
            <person name="Andrews R."/>
            <person name="Harrison E."/>
            <person name="Kimberley A."/>
            <person name="Garnett J."/>
            <person name="Fosker N."/>
            <person name="Hall R."/>
            <person name="Garner P."/>
            <person name="Kelly D."/>
            <person name="Bird C."/>
            <person name="Palmer S."/>
            <person name="Gehring I."/>
            <person name="Berger A."/>
            <person name="Dooley C.M."/>
            <person name="Ersan-Urun Z."/>
            <person name="Eser C."/>
            <person name="Geiger H."/>
            <person name="Geisler M."/>
            <person name="Karotki L."/>
            <person name="Kirn A."/>
            <person name="Konantz J."/>
            <person name="Konantz M."/>
            <person name="Oberlander M."/>
            <person name="Rudolph-Geiger S."/>
            <person name="Teucke M."/>
            <person name="Lanz C."/>
            <person name="Raddatz G."/>
            <person name="Osoegawa K."/>
            <person name="Zhu B."/>
            <person name="Rapp A."/>
            <person name="Widaa S."/>
            <person name="Langford C."/>
            <person name="Yang F."/>
            <person name="Schuster S.C."/>
            <person name="Carter N.P."/>
            <person name="Harrow J."/>
            <person name="Ning Z."/>
            <person name="Herrero J."/>
            <person name="Searle S.M."/>
            <person name="Enright A."/>
            <person name="Geisler R."/>
            <person name="Plasterk R.H."/>
            <person name="Lee C."/>
            <person name="Westerfield M."/>
            <person name="de Jong P.J."/>
            <person name="Zon L.I."/>
            <person name="Postlethwait J.H."/>
            <person name="Nusslein-Volhard C."/>
            <person name="Hubbard T.J."/>
            <person name="Roest Crollius H."/>
            <person name="Rogers J."/>
            <person name="Stemple D.L."/>
        </authorList>
    </citation>
    <scope>NUCLEOTIDE SEQUENCE [LARGE SCALE GENOMIC DNA]</scope>
</reference>
<dbReference type="InterPro" id="IPR042836">
    <property type="entry name" value="SIG15"/>
</dbReference>
<feature type="domain" description="Ig-like" evidence="4">
    <location>
        <begin position="142"/>
        <end position="222"/>
    </location>
</feature>
<proteinExistence type="evidence at transcript level"/>
<evidence type="ECO:0000256" key="1">
    <source>
        <dbReference type="SAM" id="MobiDB-lite"/>
    </source>
</evidence>
<keyword evidence="3 7" id="KW-0732">Signal</keyword>
<feature type="transmembrane region" description="Helical" evidence="2">
    <location>
        <begin position="229"/>
        <end position="251"/>
    </location>
</feature>
<dbReference type="CTD" id="100124651"/>
<dbReference type="InterPro" id="IPR036179">
    <property type="entry name" value="Ig-like_dom_sf"/>
</dbReference>
<dbReference type="InterPro" id="IPR013783">
    <property type="entry name" value="Ig-like_fold"/>
</dbReference>
<feature type="compositionally biased region" description="Low complexity" evidence="1">
    <location>
        <begin position="331"/>
        <end position="341"/>
    </location>
</feature>
<dbReference type="GO" id="GO:0045124">
    <property type="term" value="P:regulation of bone resorption"/>
    <property type="evidence" value="ECO:0000318"/>
    <property type="project" value="GO_Central"/>
</dbReference>
<feature type="region of interest" description="Disordered" evidence="1">
    <location>
        <begin position="299"/>
        <end position="347"/>
    </location>
</feature>
<gene>
    <name evidence="7 8" type="primary">siglec15l</name>
    <name evidence="7" type="synonym">siglec-2</name>
</gene>
<feature type="chain" id="PRO_5035034858" evidence="3 7">
    <location>
        <begin position="22"/>
        <end position="347"/>
    </location>
</feature>
<keyword evidence="6" id="KW-1185">Reference proteome</keyword>
<dbReference type="Proteomes" id="UP000000437">
    <property type="component" value="Chromosome 16"/>
</dbReference>
<reference evidence="7" key="3">
    <citation type="journal article" date="2018" name="Cell Rep.">
        <title>Colony-Stimulating Factor 1 Receptor (CSF1R) Regulates Microglia Density and Distribution, but Not Microglia Differentiation In Vivo.</title>
        <authorList>
            <person name="Oosterhof N."/>
            <person name="Kuil L.E."/>
            <person name="van der Linde H.C."/>
            <person name="Burm S.M."/>
            <person name="Berdowski W."/>
            <person name="van Ijcken W.F.J."/>
            <person name="van Swieten J.C."/>
            <person name="Hol E.M."/>
            <person name="Verheijen M.H.G."/>
            <person name="van Ham T.J."/>
        </authorList>
    </citation>
    <scope>NUCLEOTIDE SEQUENCE</scope>
</reference>
<sequence length="347" mass="38662">MQGFVFGFLTFICCLKGLTCSDWTINGQPKVNGSLGQNVILPCSFTHPKQDTYTGNIIVLWMQENRKEPVFQCIMSNKTNSQDGNCTLKPSKRFWLHGNPRKRDISLAITNLQLSDAAKYACRLMLDYDKVQRATELIVNAPARILILSQYLELTSHALLVKCIAQGNPVPDVKWTLSSGQNASATTERHKYMVMSSVQFSEQDVFTCQAVNSLGRAQKTFPPDPRSCFAPLAATGVLAVVLVLGLLLFIWDVIRKRQSEQGAMEHYLGAQQAKSSIYEANEMVYANVRTLPPDASAQGKMYSTWPPSEEARAEVNPRFQSQRRATSKVRPTTAATTPTAPVESERY</sequence>
<evidence type="ECO:0000313" key="7">
    <source>
        <dbReference type="RefSeq" id="NP_001096119.1"/>
    </source>
</evidence>
<dbReference type="GO" id="GO:0005886">
    <property type="term" value="C:plasma membrane"/>
    <property type="evidence" value="ECO:0000318"/>
    <property type="project" value="GO_Central"/>
</dbReference>
<dbReference type="KEGG" id="dre:100124651"/>
<dbReference type="PROSITE" id="PS50835">
    <property type="entry name" value="IG_LIKE"/>
    <property type="match status" value="2"/>
</dbReference>
<dbReference type="OrthoDB" id="6152887at2759"/>
<dbReference type="Pfam" id="PF07679">
    <property type="entry name" value="I-set"/>
    <property type="match status" value="1"/>
</dbReference>
<name>A7IT78_DANRE</name>
<feature type="signal peptide" evidence="3">
    <location>
        <begin position="1"/>
        <end position="21"/>
    </location>
</feature>
<keyword evidence="2" id="KW-0812">Transmembrane</keyword>
<dbReference type="PANTHER" id="PTHR46942">
    <property type="entry name" value="SIALIC ACID-BINDING IG-LIKE LECTIN 15"/>
    <property type="match status" value="1"/>
</dbReference>
<dbReference type="InterPro" id="IPR013106">
    <property type="entry name" value="Ig_V-set"/>
</dbReference>
<evidence type="ECO:0000313" key="8">
    <source>
        <dbReference type="ZFIN" id="ZDB-GENE-100922-281"/>
    </source>
</evidence>
<feature type="domain" description="Ig-like" evidence="4">
    <location>
        <begin position="36"/>
        <end position="124"/>
    </location>
</feature>
<evidence type="ECO:0000313" key="6">
    <source>
        <dbReference type="Proteomes" id="UP000000437"/>
    </source>
</evidence>
<reference evidence="7" key="4">
    <citation type="submission" date="2025-04" db="UniProtKB">
        <authorList>
            <consortium name="RefSeq"/>
        </authorList>
    </citation>
    <scope>IDENTIFICATION</scope>
</reference>
<dbReference type="AlphaFoldDB" id="A7IT78"/>
<dbReference type="ZFIN" id="ZDB-GENE-100922-281">
    <property type="gene designation" value="siglec15l"/>
</dbReference>
<dbReference type="InterPro" id="IPR013098">
    <property type="entry name" value="Ig_I-set"/>
</dbReference>
<dbReference type="InterPro" id="IPR003598">
    <property type="entry name" value="Ig_sub2"/>
</dbReference>
<dbReference type="EMBL" id="DQ471942">
    <property type="protein sequence ID" value="ABF14474.1"/>
    <property type="molecule type" value="mRNA"/>
</dbReference>
<dbReference type="Gene3D" id="2.60.40.10">
    <property type="entry name" value="Immunoglobulins"/>
    <property type="match status" value="2"/>
</dbReference>
<accession>A7IT78</accession>
<dbReference type="RefSeq" id="NP_001096119.1">
    <property type="nucleotide sequence ID" value="NM_001102649.1"/>
</dbReference>
<dbReference type="SUPFAM" id="SSF48726">
    <property type="entry name" value="Immunoglobulin"/>
    <property type="match status" value="2"/>
</dbReference>
<dbReference type="InterPro" id="IPR007110">
    <property type="entry name" value="Ig-like_dom"/>
</dbReference>
<dbReference type="InterPro" id="IPR003599">
    <property type="entry name" value="Ig_sub"/>
</dbReference>
<dbReference type="PhylomeDB" id="A7IT78"/>
<organism evidence="5">
    <name type="scientific">Danio rerio</name>
    <name type="common">Zebrafish</name>
    <name type="synonym">Brachydanio rerio</name>
    <dbReference type="NCBI Taxonomy" id="7955"/>
    <lineage>
        <taxon>Eukaryota</taxon>
        <taxon>Metazoa</taxon>
        <taxon>Chordata</taxon>
        <taxon>Craniata</taxon>
        <taxon>Vertebrata</taxon>
        <taxon>Euteleostomi</taxon>
        <taxon>Actinopterygii</taxon>
        <taxon>Neopterygii</taxon>
        <taxon>Teleostei</taxon>
        <taxon>Ostariophysi</taxon>
        <taxon>Cypriniformes</taxon>
        <taxon>Danionidae</taxon>
        <taxon>Danioninae</taxon>
        <taxon>Danio</taxon>
    </lineage>
</organism>
<dbReference type="SMART" id="SM00409">
    <property type="entry name" value="IG"/>
    <property type="match status" value="2"/>
</dbReference>
<dbReference type="GeneID" id="100124651"/>
<dbReference type="GO" id="GO:0032956">
    <property type="term" value="P:regulation of actin cytoskeleton organization"/>
    <property type="evidence" value="ECO:0000318"/>
    <property type="project" value="GO_Central"/>
</dbReference>